<dbReference type="Gene3D" id="3.40.50.2300">
    <property type="match status" value="1"/>
</dbReference>
<dbReference type="InterPro" id="IPR011006">
    <property type="entry name" value="CheY-like_superfamily"/>
</dbReference>
<dbReference type="PROSITE" id="PS50110">
    <property type="entry name" value="RESPONSE_REGULATORY"/>
    <property type="match status" value="1"/>
</dbReference>
<sequence length="176" mass="19329">MGHHGGPCLFNPCRHGDRWTLPVARWPDSGNEANSRESREGAPVTHTVLLVEDSNTIRHILKIYLMKLKLDFLDADRAERGLELLQTHPVHLVIADVNMPGGMDGLEFVRRVRASAREPMRQLPIVLLTGGKAPDLEARGLQAGASEFVRKPVSIDALASVVRRQLGLPVGVELVA</sequence>
<dbReference type="Pfam" id="PF00072">
    <property type="entry name" value="Response_reg"/>
    <property type="match status" value="1"/>
</dbReference>
<evidence type="ECO:0000313" key="4">
    <source>
        <dbReference type="EMBL" id="WNG43433.1"/>
    </source>
</evidence>
<evidence type="ECO:0000313" key="5">
    <source>
        <dbReference type="Proteomes" id="UP001611383"/>
    </source>
</evidence>
<evidence type="ECO:0000259" key="3">
    <source>
        <dbReference type="PROSITE" id="PS50110"/>
    </source>
</evidence>
<dbReference type="SMART" id="SM00448">
    <property type="entry name" value="REC"/>
    <property type="match status" value="1"/>
</dbReference>
<dbReference type="InterPro" id="IPR050595">
    <property type="entry name" value="Bact_response_regulator"/>
</dbReference>
<protein>
    <submittedName>
        <fullName evidence="4">Response regulator</fullName>
    </submittedName>
</protein>
<keyword evidence="1 2" id="KW-0597">Phosphoprotein</keyword>
<dbReference type="EMBL" id="CP043494">
    <property type="protein sequence ID" value="WNG43433.1"/>
    <property type="molecule type" value="Genomic_DNA"/>
</dbReference>
<dbReference type="CDD" id="cd00156">
    <property type="entry name" value="REC"/>
    <property type="match status" value="1"/>
</dbReference>
<feature type="domain" description="Response regulatory" evidence="3">
    <location>
        <begin position="47"/>
        <end position="166"/>
    </location>
</feature>
<accession>A0ABY9WI95</accession>
<evidence type="ECO:0000256" key="1">
    <source>
        <dbReference type="ARBA" id="ARBA00022553"/>
    </source>
</evidence>
<dbReference type="SUPFAM" id="SSF52172">
    <property type="entry name" value="CheY-like"/>
    <property type="match status" value="1"/>
</dbReference>
<gene>
    <name evidence="4" type="ORF">F0U60_04465</name>
</gene>
<keyword evidence="5" id="KW-1185">Reference proteome</keyword>
<organism evidence="4 5">
    <name type="scientific">Archangium minus</name>
    <dbReference type="NCBI Taxonomy" id="83450"/>
    <lineage>
        <taxon>Bacteria</taxon>
        <taxon>Pseudomonadati</taxon>
        <taxon>Myxococcota</taxon>
        <taxon>Myxococcia</taxon>
        <taxon>Myxococcales</taxon>
        <taxon>Cystobacterineae</taxon>
        <taxon>Archangiaceae</taxon>
        <taxon>Archangium</taxon>
    </lineage>
</organism>
<dbReference type="Proteomes" id="UP001611383">
    <property type="component" value="Chromosome"/>
</dbReference>
<dbReference type="PANTHER" id="PTHR44591">
    <property type="entry name" value="STRESS RESPONSE REGULATOR PROTEIN 1"/>
    <property type="match status" value="1"/>
</dbReference>
<evidence type="ECO:0000256" key="2">
    <source>
        <dbReference type="PROSITE-ProRule" id="PRU00169"/>
    </source>
</evidence>
<proteinExistence type="predicted"/>
<name>A0ABY9WI95_9BACT</name>
<dbReference type="PANTHER" id="PTHR44591:SF25">
    <property type="entry name" value="CHEMOTAXIS TWO-COMPONENT RESPONSE REGULATOR"/>
    <property type="match status" value="1"/>
</dbReference>
<reference evidence="4 5" key="1">
    <citation type="submission" date="2019-08" db="EMBL/GenBank/DDBJ databases">
        <title>Archangium and Cystobacter genomes.</title>
        <authorList>
            <person name="Chen I.-C.K."/>
            <person name="Wielgoss S."/>
        </authorList>
    </citation>
    <scope>NUCLEOTIDE SEQUENCE [LARGE SCALE GENOMIC DNA]</scope>
    <source>
        <strain evidence="4 5">Cbm 6</strain>
    </source>
</reference>
<feature type="modified residue" description="4-aspartylphosphate" evidence="2">
    <location>
        <position position="96"/>
    </location>
</feature>
<dbReference type="InterPro" id="IPR001789">
    <property type="entry name" value="Sig_transdc_resp-reg_receiver"/>
</dbReference>